<dbReference type="GO" id="GO:0051536">
    <property type="term" value="F:iron-sulfur cluster binding"/>
    <property type="evidence" value="ECO:0007669"/>
    <property type="project" value="InterPro"/>
</dbReference>
<dbReference type="SUPFAM" id="SSF63380">
    <property type="entry name" value="Riboflavin synthase domain-like"/>
    <property type="match status" value="1"/>
</dbReference>
<evidence type="ECO:0000313" key="3">
    <source>
        <dbReference type="EMBL" id="KAB8036879.1"/>
    </source>
</evidence>
<dbReference type="InterPro" id="IPR008333">
    <property type="entry name" value="Cbr1-like_FAD-bd_dom"/>
</dbReference>
<gene>
    <name evidence="3" type="ORF">GCL60_13625</name>
</gene>
<reference evidence="3 4" key="1">
    <citation type="submission" date="2019-10" db="EMBL/GenBank/DDBJ databases">
        <title>New species of Slilvanegrellaceae.</title>
        <authorList>
            <person name="Pitt A."/>
            <person name="Hahn M.W."/>
        </authorList>
    </citation>
    <scope>NUCLEOTIDE SEQUENCE [LARGE SCALE GENOMIC DNA]</scope>
    <source>
        <strain evidence="3 4">SP-Ram-0.45-NSY-1</strain>
    </source>
</reference>
<dbReference type="InterPro" id="IPR017938">
    <property type="entry name" value="Riboflavin_synthase-like_b-brl"/>
</dbReference>
<protein>
    <submittedName>
        <fullName evidence="3">2Fe-2S iron-sulfur cluster binding domain-containing protein</fullName>
    </submittedName>
</protein>
<organism evidence="3 4">
    <name type="scientific">Silvanigrella paludirubra</name>
    <dbReference type="NCBI Taxonomy" id="2499159"/>
    <lineage>
        <taxon>Bacteria</taxon>
        <taxon>Pseudomonadati</taxon>
        <taxon>Bdellovibrionota</taxon>
        <taxon>Oligoflexia</taxon>
        <taxon>Silvanigrellales</taxon>
        <taxon>Silvanigrellaceae</taxon>
        <taxon>Silvanigrella</taxon>
    </lineage>
</organism>
<dbReference type="PANTHER" id="PTHR47354">
    <property type="entry name" value="NADH OXIDOREDUCTASE HCR"/>
    <property type="match status" value="1"/>
</dbReference>
<dbReference type="InterPro" id="IPR036010">
    <property type="entry name" value="2Fe-2S_ferredoxin-like_sf"/>
</dbReference>
<dbReference type="CDD" id="cd00207">
    <property type="entry name" value="fer2"/>
    <property type="match status" value="1"/>
</dbReference>
<dbReference type="PRINTS" id="PR00410">
    <property type="entry name" value="PHEHYDRXLASE"/>
</dbReference>
<evidence type="ECO:0000259" key="2">
    <source>
        <dbReference type="PROSITE" id="PS51384"/>
    </source>
</evidence>
<dbReference type="InterPro" id="IPR001433">
    <property type="entry name" value="OxRdtase_FAD/NAD-bd"/>
</dbReference>
<sequence>MITVEYNNKKYLVNNNDSVLKTLLKNESFIPYSCQNGICQSCIMKVVEGNIPKESQKGLSENQIEENNFLPCICKPKENIKIDSTSSHSKIYDAEIKNIIKKTEDIIILTITCADPLNYKPGQFINLINDKNISRSYSLASHPEVSTDLELHIKLCSHGIMTNWIFNELKITDKLKIAGPNGYCYYTQKCKQKPLLLISVGTGLSPILGILKEALFQKHENEIHLIHGSYRSSGLYLFEEIKDIQKKNNHLTFYPCAIEIDDHNQEVQKESIQTLIENKFPDLSNWEIFICGSEEFVKKMEQQCFLQDAELDSIHSDAFVENKKRDSDF</sequence>
<dbReference type="Gene3D" id="3.40.50.80">
    <property type="entry name" value="Nucleotide-binding domain of ferredoxin-NADP reductase (FNR) module"/>
    <property type="match status" value="1"/>
</dbReference>
<dbReference type="GO" id="GO:0016491">
    <property type="term" value="F:oxidoreductase activity"/>
    <property type="evidence" value="ECO:0007669"/>
    <property type="project" value="InterPro"/>
</dbReference>
<name>A0A6N6VTW1_9BACT</name>
<dbReference type="AlphaFoldDB" id="A0A6N6VTW1"/>
<evidence type="ECO:0000313" key="4">
    <source>
        <dbReference type="Proteomes" id="UP000437748"/>
    </source>
</evidence>
<dbReference type="PRINTS" id="PR00371">
    <property type="entry name" value="FPNCR"/>
</dbReference>
<feature type="domain" description="2Fe-2S ferredoxin-type" evidence="1">
    <location>
        <begin position="1"/>
        <end position="88"/>
    </location>
</feature>
<dbReference type="Pfam" id="PF00175">
    <property type="entry name" value="NAD_binding_1"/>
    <property type="match status" value="1"/>
</dbReference>
<dbReference type="InterPro" id="IPR001041">
    <property type="entry name" value="2Fe-2S_ferredoxin-type"/>
</dbReference>
<dbReference type="SUPFAM" id="SSF54292">
    <property type="entry name" value="2Fe-2S ferredoxin-like"/>
    <property type="match status" value="1"/>
</dbReference>
<feature type="domain" description="FAD-binding FR-type" evidence="2">
    <location>
        <begin position="89"/>
        <end position="187"/>
    </location>
</feature>
<dbReference type="Pfam" id="PF00111">
    <property type="entry name" value="Fer2"/>
    <property type="match status" value="1"/>
</dbReference>
<accession>A0A6N6VTW1</accession>
<dbReference type="InterPro" id="IPR017927">
    <property type="entry name" value="FAD-bd_FR_type"/>
</dbReference>
<dbReference type="Gene3D" id="3.10.20.30">
    <property type="match status" value="1"/>
</dbReference>
<dbReference type="InterPro" id="IPR050415">
    <property type="entry name" value="MRET"/>
</dbReference>
<dbReference type="PANTHER" id="PTHR47354:SF5">
    <property type="entry name" value="PROTEIN RFBI"/>
    <property type="match status" value="1"/>
</dbReference>
<dbReference type="OrthoDB" id="9806195at2"/>
<dbReference type="SUPFAM" id="SSF52343">
    <property type="entry name" value="Ferredoxin reductase-like, C-terminal NADP-linked domain"/>
    <property type="match status" value="1"/>
</dbReference>
<dbReference type="PROSITE" id="PS51085">
    <property type="entry name" value="2FE2S_FER_2"/>
    <property type="match status" value="1"/>
</dbReference>
<keyword evidence="4" id="KW-1185">Reference proteome</keyword>
<dbReference type="Pfam" id="PF00970">
    <property type="entry name" value="FAD_binding_6"/>
    <property type="match status" value="1"/>
</dbReference>
<dbReference type="InterPro" id="IPR012675">
    <property type="entry name" value="Beta-grasp_dom_sf"/>
</dbReference>
<comment type="caution">
    <text evidence="3">The sequence shown here is derived from an EMBL/GenBank/DDBJ whole genome shotgun (WGS) entry which is preliminary data.</text>
</comment>
<dbReference type="PROSITE" id="PS51384">
    <property type="entry name" value="FAD_FR"/>
    <property type="match status" value="1"/>
</dbReference>
<dbReference type="Proteomes" id="UP000437748">
    <property type="component" value="Unassembled WGS sequence"/>
</dbReference>
<dbReference type="Gene3D" id="2.40.30.10">
    <property type="entry name" value="Translation factors"/>
    <property type="match status" value="1"/>
</dbReference>
<proteinExistence type="predicted"/>
<dbReference type="EMBL" id="WFLM01000005">
    <property type="protein sequence ID" value="KAB8036879.1"/>
    <property type="molecule type" value="Genomic_DNA"/>
</dbReference>
<evidence type="ECO:0000259" key="1">
    <source>
        <dbReference type="PROSITE" id="PS51085"/>
    </source>
</evidence>
<dbReference type="InterPro" id="IPR039261">
    <property type="entry name" value="FNR_nucleotide-bd"/>
</dbReference>
<dbReference type="RefSeq" id="WP_153421294.1">
    <property type="nucleotide sequence ID" value="NZ_WFLM01000005.1"/>
</dbReference>
<dbReference type="InterPro" id="IPR001709">
    <property type="entry name" value="Flavoprot_Pyr_Nucl_cyt_Rdtase"/>
</dbReference>